<sequence>MHQECPASPDSDEYKIASFLRDITIQEVIAHMGKYLSSIRYRRNGLAPIGRLPDEILSSVFEFADNDAYCVNDLDKAPQAVIPLVCKRWRDVASDTPRLWTRIDEATRPFAPLFILHSKQALLNISHGFLYFRPPFQSTLSQQILRKRLDEFAEFEHFIS</sequence>
<dbReference type="HOGENOM" id="CLU_1656278_0_0_1"/>
<dbReference type="AlphaFoldDB" id="A0A067NCK7"/>
<keyword evidence="3" id="KW-1185">Reference proteome</keyword>
<organism evidence="2 3">
    <name type="scientific">Botryobasidium botryosum (strain FD-172 SS1)</name>
    <dbReference type="NCBI Taxonomy" id="930990"/>
    <lineage>
        <taxon>Eukaryota</taxon>
        <taxon>Fungi</taxon>
        <taxon>Dikarya</taxon>
        <taxon>Basidiomycota</taxon>
        <taxon>Agaricomycotina</taxon>
        <taxon>Agaricomycetes</taxon>
        <taxon>Cantharellales</taxon>
        <taxon>Botryobasidiaceae</taxon>
        <taxon>Botryobasidium</taxon>
    </lineage>
</organism>
<dbReference type="OrthoDB" id="2884925at2759"/>
<evidence type="ECO:0000313" key="2">
    <source>
        <dbReference type="EMBL" id="KDQ21817.1"/>
    </source>
</evidence>
<dbReference type="InParanoid" id="A0A067NCK7"/>
<dbReference type="PROSITE" id="PS50181">
    <property type="entry name" value="FBOX"/>
    <property type="match status" value="1"/>
</dbReference>
<dbReference type="SUPFAM" id="SSF81383">
    <property type="entry name" value="F-box domain"/>
    <property type="match status" value="1"/>
</dbReference>
<name>A0A067NCK7_BOTB1</name>
<dbReference type="Proteomes" id="UP000027195">
    <property type="component" value="Unassembled WGS sequence"/>
</dbReference>
<dbReference type="EMBL" id="KL198016">
    <property type="protein sequence ID" value="KDQ21817.1"/>
    <property type="molecule type" value="Genomic_DNA"/>
</dbReference>
<dbReference type="Pfam" id="PF12937">
    <property type="entry name" value="F-box-like"/>
    <property type="match status" value="1"/>
</dbReference>
<protein>
    <recommendedName>
        <fullName evidence="1">F-box domain-containing protein</fullName>
    </recommendedName>
</protein>
<reference evidence="3" key="1">
    <citation type="journal article" date="2014" name="Proc. Natl. Acad. Sci. U.S.A.">
        <title>Extensive sampling of basidiomycete genomes demonstrates inadequacy of the white-rot/brown-rot paradigm for wood decay fungi.</title>
        <authorList>
            <person name="Riley R."/>
            <person name="Salamov A.A."/>
            <person name="Brown D.W."/>
            <person name="Nagy L.G."/>
            <person name="Floudas D."/>
            <person name="Held B.W."/>
            <person name="Levasseur A."/>
            <person name="Lombard V."/>
            <person name="Morin E."/>
            <person name="Otillar R."/>
            <person name="Lindquist E.A."/>
            <person name="Sun H."/>
            <person name="LaButti K.M."/>
            <person name="Schmutz J."/>
            <person name="Jabbour D."/>
            <person name="Luo H."/>
            <person name="Baker S.E."/>
            <person name="Pisabarro A.G."/>
            <person name="Walton J.D."/>
            <person name="Blanchette R.A."/>
            <person name="Henrissat B."/>
            <person name="Martin F."/>
            <person name="Cullen D."/>
            <person name="Hibbett D.S."/>
            <person name="Grigoriev I.V."/>
        </authorList>
    </citation>
    <scope>NUCLEOTIDE SEQUENCE [LARGE SCALE GENOMIC DNA]</scope>
    <source>
        <strain evidence="3">FD-172 SS1</strain>
    </source>
</reference>
<feature type="non-terminal residue" evidence="2">
    <location>
        <position position="160"/>
    </location>
</feature>
<gene>
    <name evidence="2" type="ORF">BOTBODRAFT_141876</name>
</gene>
<dbReference type="InterPro" id="IPR036047">
    <property type="entry name" value="F-box-like_dom_sf"/>
</dbReference>
<dbReference type="STRING" id="930990.A0A067NCK7"/>
<proteinExistence type="predicted"/>
<evidence type="ECO:0000259" key="1">
    <source>
        <dbReference type="PROSITE" id="PS50181"/>
    </source>
</evidence>
<dbReference type="Gene3D" id="1.20.1280.50">
    <property type="match status" value="1"/>
</dbReference>
<evidence type="ECO:0000313" key="3">
    <source>
        <dbReference type="Proteomes" id="UP000027195"/>
    </source>
</evidence>
<feature type="domain" description="F-box" evidence="1">
    <location>
        <begin position="46"/>
        <end position="103"/>
    </location>
</feature>
<dbReference type="InterPro" id="IPR001810">
    <property type="entry name" value="F-box_dom"/>
</dbReference>
<accession>A0A067NCK7</accession>